<accession>A0ACB8DT94</accession>
<proteinExistence type="predicted"/>
<dbReference type="EMBL" id="CM023470">
    <property type="protein sequence ID" value="KAH7977553.1"/>
    <property type="molecule type" value="Genomic_DNA"/>
</dbReference>
<organism evidence="1 2">
    <name type="scientific">Dermacentor silvarum</name>
    <name type="common">Tick</name>
    <dbReference type="NCBI Taxonomy" id="543639"/>
    <lineage>
        <taxon>Eukaryota</taxon>
        <taxon>Metazoa</taxon>
        <taxon>Ecdysozoa</taxon>
        <taxon>Arthropoda</taxon>
        <taxon>Chelicerata</taxon>
        <taxon>Arachnida</taxon>
        <taxon>Acari</taxon>
        <taxon>Parasitiformes</taxon>
        <taxon>Ixodida</taxon>
        <taxon>Ixodoidea</taxon>
        <taxon>Ixodidae</taxon>
        <taxon>Rhipicephalinae</taxon>
        <taxon>Dermacentor</taxon>
    </lineage>
</organism>
<gene>
    <name evidence="1" type="ORF">HPB49_002313</name>
</gene>
<name>A0ACB8DT94_DERSI</name>
<reference evidence="1" key="1">
    <citation type="submission" date="2020-05" db="EMBL/GenBank/DDBJ databases">
        <title>Large-scale comparative analyses of tick genomes elucidate their genetic diversity and vector capacities.</title>
        <authorList>
            <person name="Jia N."/>
            <person name="Wang J."/>
            <person name="Shi W."/>
            <person name="Du L."/>
            <person name="Sun Y."/>
            <person name="Zhan W."/>
            <person name="Jiang J."/>
            <person name="Wang Q."/>
            <person name="Zhang B."/>
            <person name="Ji P."/>
            <person name="Sakyi L.B."/>
            <person name="Cui X."/>
            <person name="Yuan T."/>
            <person name="Jiang B."/>
            <person name="Yang W."/>
            <person name="Lam T.T.-Y."/>
            <person name="Chang Q."/>
            <person name="Ding S."/>
            <person name="Wang X."/>
            <person name="Zhu J."/>
            <person name="Ruan X."/>
            <person name="Zhao L."/>
            <person name="Wei J."/>
            <person name="Que T."/>
            <person name="Du C."/>
            <person name="Cheng J."/>
            <person name="Dai P."/>
            <person name="Han X."/>
            <person name="Huang E."/>
            <person name="Gao Y."/>
            <person name="Liu J."/>
            <person name="Shao H."/>
            <person name="Ye R."/>
            <person name="Li L."/>
            <person name="Wei W."/>
            <person name="Wang X."/>
            <person name="Wang C."/>
            <person name="Yang T."/>
            <person name="Huo Q."/>
            <person name="Li W."/>
            <person name="Guo W."/>
            <person name="Chen H."/>
            <person name="Zhou L."/>
            <person name="Ni X."/>
            <person name="Tian J."/>
            <person name="Zhou Y."/>
            <person name="Sheng Y."/>
            <person name="Liu T."/>
            <person name="Pan Y."/>
            <person name="Xia L."/>
            <person name="Li J."/>
            <person name="Zhao F."/>
            <person name="Cao W."/>
        </authorList>
    </citation>
    <scope>NUCLEOTIDE SEQUENCE</scope>
    <source>
        <strain evidence="1">Dsil-2018</strain>
    </source>
</reference>
<sequence length="390" mass="43920">MYGSPSQTESVTPAPSANEPRRDHGVTGPSDVTTPSSVRTVSSTISTVRKVFNPRILLWTEPAQKRAVEGTLLPATGDSALRYCSFPVRDSLPRDPFENLLLGCYVTKDRSLLERSDAVVFDASAIHATLPPGFRDPRQVWVFWTHRGSAPTEDLGAMTADSFNWTMARRMDADVVIPFGNWTRSDTSASSDYVKKEQLKNGTALFFTSDCDGDHTDHVLKDVMGALKGATMHSCGVAHCGWLQLCLAEYAKDFYFLLIPESSGCYEHPLEAIYDAFRFGLVPVYFGNKELKGLPEHSFVSALALMPSQNITNYLMALMNDWDLYSDFFKWKEAHVLSSRDDLCYLCDSLRANFQKRRADVLSWWKKTNLCPLNHKYNQTHSRPHEAYML</sequence>
<evidence type="ECO:0000313" key="2">
    <source>
        <dbReference type="Proteomes" id="UP000821865"/>
    </source>
</evidence>
<evidence type="ECO:0000313" key="1">
    <source>
        <dbReference type="EMBL" id="KAH7977553.1"/>
    </source>
</evidence>
<comment type="caution">
    <text evidence="1">The sequence shown here is derived from an EMBL/GenBank/DDBJ whole genome shotgun (WGS) entry which is preliminary data.</text>
</comment>
<keyword evidence="2" id="KW-1185">Reference proteome</keyword>
<dbReference type="Proteomes" id="UP000821865">
    <property type="component" value="Chromosome 1"/>
</dbReference>
<protein>
    <submittedName>
        <fullName evidence="1">Uncharacterized protein</fullName>
    </submittedName>
</protein>